<accession>A0ABT2LVP8</accession>
<keyword evidence="2" id="KW-1185">Reference proteome</keyword>
<reference evidence="1 2" key="1">
    <citation type="submission" date="2022-09" db="EMBL/GenBank/DDBJ databases">
        <title>Chelativorans salina sp. nov., a novel slightly halophilic bacterium isolated from a saline lake sediment enrichment.</title>
        <authorList>
            <person name="Gao L."/>
            <person name="Fang B.-Z."/>
            <person name="Li W.-J."/>
        </authorList>
    </citation>
    <scope>NUCLEOTIDE SEQUENCE [LARGE SCALE GENOMIC DNA]</scope>
    <source>
        <strain evidence="1 2">EGI FJ00035</strain>
    </source>
</reference>
<dbReference type="EMBL" id="JAOCZP010000011">
    <property type="protein sequence ID" value="MCT7378179.1"/>
    <property type="molecule type" value="Genomic_DNA"/>
</dbReference>
<dbReference type="Proteomes" id="UP001320831">
    <property type="component" value="Unassembled WGS sequence"/>
</dbReference>
<sequence length="64" mass="7174">MAKRKFEEGSKITIKVEAESVWPDGRFTFYLGGHSAPITIPGDSPQIMKVEAPKRTKVARDVRD</sequence>
<protein>
    <submittedName>
        <fullName evidence="1">Uncharacterized protein</fullName>
    </submittedName>
</protein>
<organism evidence="1 2">
    <name type="scientific">Chelativorans salis</name>
    <dbReference type="NCBI Taxonomy" id="2978478"/>
    <lineage>
        <taxon>Bacteria</taxon>
        <taxon>Pseudomonadati</taxon>
        <taxon>Pseudomonadota</taxon>
        <taxon>Alphaproteobacteria</taxon>
        <taxon>Hyphomicrobiales</taxon>
        <taxon>Phyllobacteriaceae</taxon>
        <taxon>Chelativorans</taxon>
    </lineage>
</organism>
<proteinExistence type="predicted"/>
<evidence type="ECO:0000313" key="1">
    <source>
        <dbReference type="EMBL" id="MCT7378179.1"/>
    </source>
</evidence>
<name>A0ABT2LVP8_9HYPH</name>
<gene>
    <name evidence="1" type="ORF">N5A92_24500</name>
</gene>
<comment type="caution">
    <text evidence="1">The sequence shown here is derived from an EMBL/GenBank/DDBJ whole genome shotgun (WGS) entry which is preliminary data.</text>
</comment>
<evidence type="ECO:0000313" key="2">
    <source>
        <dbReference type="Proteomes" id="UP001320831"/>
    </source>
</evidence>
<dbReference type="RefSeq" id="WP_260907011.1">
    <property type="nucleotide sequence ID" value="NZ_JAOCZP010000011.1"/>
</dbReference>